<evidence type="ECO:0000256" key="1">
    <source>
        <dbReference type="ARBA" id="ARBA00023002"/>
    </source>
</evidence>
<accession>K0KFF6</accession>
<comment type="caution">
    <text evidence="4">The sequence shown here is derived from an EMBL/GenBank/DDBJ whole genome shotgun (WGS) entry which is preliminary data.</text>
</comment>
<evidence type="ECO:0000313" key="5">
    <source>
        <dbReference type="Proteomes" id="UP000009328"/>
    </source>
</evidence>
<dbReference type="Pfam" id="PF01370">
    <property type="entry name" value="Epimerase"/>
    <property type="match status" value="1"/>
</dbReference>
<dbReference type="CDD" id="cd05227">
    <property type="entry name" value="AR_SDR_e"/>
    <property type="match status" value="1"/>
</dbReference>
<dbReference type="FunFam" id="3.40.50.720:FF:000191">
    <property type="entry name" value="Methylglyoxal reductase (NADPH-dependent)"/>
    <property type="match status" value="1"/>
</dbReference>
<dbReference type="GO" id="GO:0045552">
    <property type="term" value="F:dihydroflavanol 4-reductase activity"/>
    <property type="evidence" value="ECO:0007669"/>
    <property type="project" value="UniProtKB-EC"/>
</dbReference>
<dbReference type="EMBL" id="CAIF01000091">
    <property type="protein sequence ID" value="CCH43855.1"/>
    <property type="molecule type" value="Genomic_DNA"/>
</dbReference>
<dbReference type="InParanoid" id="K0KFF6"/>
<dbReference type="SUPFAM" id="SSF51735">
    <property type="entry name" value="NAD(P)-binding Rossmann-fold domains"/>
    <property type="match status" value="1"/>
</dbReference>
<dbReference type="EC" id="1.1.1.219" evidence="4"/>
<dbReference type="InterPro" id="IPR001509">
    <property type="entry name" value="Epimerase_deHydtase"/>
</dbReference>
<protein>
    <submittedName>
        <fullName evidence="4">Dihydroflavonol-4-reductase</fullName>
        <ecNumber evidence="4">1.1.1.219</ecNumber>
    </submittedName>
</protein>
<dbReference type="Proteomes" id="UP000009328">
    <property type="component" value="Unassembled WGS sequence"/>
</dbReference>
<evidence type="ECO:0000313" key="4">
    <source>
        <dbReference type="EMBL" id="CCH43855.1"/>
    </source>
</evidence>
<evidence type="ECO:0000256" key="2">
    <source>
        <dbReference type="ARBA" id="ARBA00023445"/>
    </source>
</evidence>
<proteinExistence type="inferred from homology"/>
<feature type="domain" description="NAD-dependent epimerase/dehydratase" evidence="3">
    <location>
        <begin position="6"/>
        <end position="260"/>
    </location>
</feature>
<gene>
    <name evidence="4" type="primary">DFR1</name>
    <name evidence="4" type="ORF">BN7_3409</name>
</gene>
<dbReference type="InterPro" id="IPR036291">
    <property type="entry name" value="NAD(P)-bd_dom_sf"/>
</dbReference>
<name>K0KFF6_WICCF</name>
<dbReference type="Gene3D" id="3.40.50.720">
    <property type="entry name" value="NAD(P)-binding Rossmann-like Domain"/>
    <property type="match status" value="1"/>
</dbReference>
<keyword evidence="1 4" id="KW-0560">Oxidoreductase</keyword>
<dbReference type="AlphaFoldDB" id="K0KFF6"/>
<dbReference type="eggNOG" id="KOG1502">
    <property type="taxonomic scope" value="Eukaryota"/>
</dbReference>
<keyword evidence="5" id="KW-1185">Reference proteome</keyword>
<dbReference type="STRING" id="1206466.K0KFF6"/>
<dbReference type="InterPro" id="IPR050425">
    <property type="entry name" value="NAD(P)_dehydrat-like"/>
</dbReference>
<dbReference type="PANTHER" id="PTHR10366:SF564">
    <property type="entry name" value="STEROL-4-ALPHA-CARBOXYLATE 3-DEHYDROGENASE, DECARBOXYLATING"/>
    <property type="match status" value="1"/>
</dbReference>
<evidence type="ECO:0000259" key="3">
    <source>
        <dbReference type="Pfam" id="PF01370"/>
    </source>
</evidence>
<sequence length="349" mass="39050">MSTKTVLLTGASGFIALHTLDQLLKRNYTVIGTVRSQDKADNITVQFKKEYPSAQLTFAIVEDIGASGAFNKVFQDHPEIEGVLHTASPFSFGLNKDFKDAYFTPATEGTKNVLEAIQNYGKNVKNVVVTSSNAAVANADKVGDKTFIHTEETWNPITWDDVDNELKAYIASKKLAEKLAWEFVAEQKPLWKLTTVNPTLVWGPQKFESSLANKTLNTSAEAINKLLSSDPNDTHFFDKPIGTSIDVRDVALLHVLPLENENVSGKRLYPIQDEFNGQRILNIINRNFPELESKIAKGSLDGADKHAEENTIYYDTSKTLEWTGIKSWIPLEETVKDSVRQILDYRSKH</sequence>
<comment type="similarity">
    <text evidence="2">Belongs to the NAD(P)-dependent epimerase/dehydratase family. Dihydroflavonol-4-reductase subfamily.</text>
</comment>
<reference evidence="4 5" key="1">
    <citation type="journal article" date="2012" name="Eukaryot. Cell">
        <title>Draft genome sequence of Wickerhamomyces ciferrii NRRL Y-1031 F-60-10.</title>
        <authorList>
            <person name="Schneider J."/>
            <person name="Andrea H."/>
            <person name="Blom J."/>
            <person name="Jaenicke S."/>
            <person name="Ruckert C."/>
            <person name="Schorsch C."/>
            <person name="Szczepanowski R."/>
            <person name="Farwick M."/>
            <person name="Goesmann A."/>
            <person name="Puhler A."/>
            <person name="Schaffer S."/>
            <person name="Tauch A."/>
            <person name="Kohler T."/>
            <person name="Brinkrolf K."/>
        </authorList>
    </citation>
    <scope>NUCLEOTIDE SEQUENCE [LARGE SCALE GENOMIC DNA]</scope>
    <source>
        <strain evidence="5">ATCC 14091 / BCRC 22168 / CBS 111 / JCM 3599 / NBRC 0793 / NRRL Y-1031 F-60-10</strain>
    </source>
</reference>
<dbReference type="PANTHER" id="PTHR10366">
    <property type="entry name" value="NAD DEPENDENT EPIMERASE/DEHYDRATASE"/>
    <property type="match status" value="1"/>
</dbReference>
<organism evidence="4 5">
    <name type="scientific">Wickerhamomyces ciferrii (strain ATCC 14091 / BCRC 22168 / CBS 111 / JCM 3599 / NBRC 0793 / NRRL Y-1031 F-60-10)</name>
    <name type="common">Yeast</name>
    <name type="synonym">Pichia ciferrii</name>
    <dbReference type="NCBI Taxonomy" id="1206466"/>
    <lineage>
        <taxon>Eukaryota</taxon>
        <taxon>Fungi</taxon>
        <taxon>Dikarya</taxon>
        <taxon>Ascomycota</taxon>
        <taxon>Saccharomycotina</taxon>
        <taxon>Saccharomycetes</taxon>
        <taxon>Phaffomycetales</taxon>
        <taxon>Wickerhamomycetaceae</taxon>
        <taxon>Wickerhamomyces</taxon>
    </lineage>
</organism>
<dbReference type="HOGENOM" id="CLU_007383_9_2_1"/>